<dbReference type="EMBL" id="NPIC01000001">
    <property type="protein sequence ID" value="RDL41013.1"/>
    <property type="molecule type" value="Genomic_DNA"/>
</dbReference>
<feature type="compositionally biased region" description="Polar residues" evidence="2">
    <location>
        <begin position="967"/>
        <end position="982"/>
    </location>
</feature>
<feature type="region of interest" description="Disordered" evidence="2">
    <location>
        <begin position="1023"/>
        <end position="1123"/>
    </location>
</feature>
<proteinExistence type="inferred from homology"/>
<evidence type="ECO:0000313" key="3">
    <source>
        <dbReference type="EMBL" id="RDL41013.1"/>
    </source>
</evidence>
<dbReference type="Pfam" id="PF21072">
    <property type="entry name" value="EFR3"/>
    <property type="match status" value="3"/>
</dbReference>
<dbReference type="InterPro" id="IPR039786">
    <property type="entry name" value="EFR3"/>
</dbReference>
<feature type="region of interest" description="Disordered" evidence="2">
    <location>
        <begin position="915"/>
        <end position="947"/>
    </location>
</feature>
<dbReference type="RefSeq" id="XP_031873669.1">
    <property type="nucleotide sequence ID" value="XM_032009615.1"/>
</dbReference>
<dbReference type="Proteomes" id="UP000254866">
    <property type="component" value="Unassembled WGS sequence"/>
</dbReference>
<feature type="compositionally biased region" description="Polar residues" evidence="2">
    <location>
        <begin position="648"/>
        <end position="663"/>
    </location>
</feature>
<organism evidence="3 4">
    <name type="scientific">Venustampulla echinocandica</name>
    <dbReference type="NCBI Taxonomy" id="2656787"/>
    <lineage>
        <taxon>Eukaryota</taxon>
        <taxon>Fungi</taxon>
        <taxon>Dikarya</taxon>
        <taxon>Ascomycota</taxon>
        <taxon>Pezizomycotina</taxon>
        <taxon>Leotiomycetes</taxon>
        <taxon>Helotiales</taxon>
        <taxon>Pleuroascaceae</taxon>
        <taxon>Venustampulla</taxon>
    </lineage>
</organism>
<keyword evidence="4" id="KW-1185">Reference proteome</keyword>
<comment type="similarity">
    <text evidence="1">Belongs to the EFR3 family.</text>
</comment>
<gene>
    <name evidence="3" type="ORF">BP5553_00992</name>
</gene>
<feature type="compositionally biased region" description="Polar residues" evidence="2">
    <location>
        <begin position="917"/>
        <end position="929"/>
    </location>
</feature>
<protein>
    <recommendedName>
        <fullName evidence="5">Protein EFR3</fullName>
    </recommendedName>
</protein>
<evidence type="ECO:0000313" key="4">
    <source>
        <dbReference type="Proteomes" id="UP000254866"/>
    </source>
</evidence>
<sequence length="1154" mass="126103">MHSIRQKCRPKHQVLVLKCYPRTTKGAVDVKPNSSELSYLLYYATTRRSKVQKVCGFLEKKTASDVWRARIGYVRIYAHDPLNKLAELLLTAPSLFARNVQVTLQILAALVEKAPRDLPLYAPYVLKILSIILRSRDITMVESSIPTFEAFCGNHDGATLSADQEYLRQYEEIVRIYASFAVTTPPPTKPPTSAPVAMRWRNAGLQAIKSVASSEALASLAGKQLDVVVPILLENLWAEDEQFLEIIEQRAQQGVKVDAEKPMRRRTSVATVRTVETTSDAAAAALSATAADADKLAEENIAVLAMQCLQQIFVVPNRIQIHGATTATLEFISGRVTQRDSLVEEKESTKADQYTGWASKIFELIARWTPVQDRYVILVTTMEILVQSPVIEDNLQEQLVLATMVDSLLKSDINMIGLSVMDVLLGLIHHVVKLLQLSGTALPGQQMTGSGVAKDDSKSPSRPTGDAGNAVEAPVPSVLRRNLLNRLQECVGDLATHIYYADQISDMVSTLLMRLKPSPPSHAATIASIENPPTAPAGLTSVIDLPEDQKTDGFFLFGTAKVKALEAIKLILHVASHRNNIIGGAGLGRNRVPVGVWEGTQWLLRDSDGRVRKAYVDVLLAWLETEVPPSGLRVFEEKPKNSARPVRNDSSSNLTKRAVSNASQKEKSTKPSRTTFLQLLHLAIYENALQYVDSEADILLLHLLLTKLVDNLGVNAVKSGLPMVFRLQEDILEAETPLAKVRIGSLCHGYFWAISEKFDIESSPVGRAIDNEIQRRRSKKFWVERTRFPPVALDNIGTPGTNSPQQAPVSEEELESEELIPFDERFQMVKLISLSYAESMAPPPMSAPTSPNRSFSQPILSTVASTSEEVPEKVKDEMMSGWSREAVIATAQEGSKSASLNGSRSGTAHRSFLAVNGNLNTGGTNSRTHSPPGGPQNHLSARNKPESSYGLVRGLGALQKLRKGDNHSPSPATDSSRNSVTRVDQLKMVLSRAPGSTPVTRAGIAHSDSSSESMVSYDFTASELSFNPPQQDGPRIERSVSLRERNGRARSKSRDRIASGDHRPLTSHPMLGRGDPDAQDFATIPPVPPLPQSLMGDGASARRSRSLNQSARGKELGYTGGWAEDSPVADLESLLKGIDTAGNKKGHVAIKPPY</sequence>
<feature type="region of interest" description="Disordered" evidence="2">
    <location>
        <begin position="961"/>
        <end position="1011"/>
    </location>
</feature>
<dbReference type="InterPro" id="IPR049150">
    <property type="entry name" value="EFR3_HEAT-like_rpt"/>
</dbReference>
<dbReference type="PANTHER" id="PTHR47766:SF1">
    <property type="entry name" value="PROTEIN EFR3"/>
    <property type="match status" value="1"/>
</dbReference>
<feature type="region of interest" description="Disordered" evidence="2">
    <location>
        <begin position="634"/>
        <end position="669"/>
    </location>
</feature>
<dbReference type="STRING" id="2656787.A0A370TZQ4"/>
<dbReference type="AlphaFoldDB" id="A0A370TZQ4"/>
<reference evidence="3 4" key="1">
    <citation type="journal article" date="2018" name="IMA Fungus">
        <title>IMA Genome-F 9: Draft genome sequence of Annulohypoxylon stygium, Aspergillus mulundensis, Berkeleyomyces basicola (syn. Thielaviopsis basicola), Ceratocystis smalleyi, two Cercospora beticola strains, Coleophoma cylindrospora, Fusarium fracticaudum, Phialophora cf. hyalina, and Morchella septimelata.</title>
        <authorList>
            <person name="Wingfield B.D."/>
            <person name="Bills G.F."/>
            <person name="Dong Y."/>
            <person name="Huang W."/>
            <person name="Nel W.J."/>
            <person name="Swalarsk-Parry B.S."/>
            <person name="Vaghefi N."/>
            <person name="Wilken P.M."/>
            <person name="An Z."/>
            <person name="de Beer Z.W."/>
            <person name="De Vos L."/>
            <person name="Chen L."/>
            <person name="Duong T.A."/>
            <person name="Gao Y."/>
            <person name="Hammerbacher A."/>
            <person name="Kikkert J.R."/>
            <person name="Li Y."/>
            <person name="Li H."/>
            <person name="Li K."/>
            <person name="Li Q."/>
            <person name="Liu X."/>
            <person name="Ma X."/>
            <person name="Naidoo K."/>
            <person name="Pethybridge S.J."/>
            <person name="Sun J."/>
            <person name="Steenkamp E.T."/>
            <person name="van der Nest M.A."/>
            <person name="van Wyk S."/>
            <person name="Wingfield M.J."/>
            <person name="Xiong C."/>
            <person name="Yue Q."/>
            <person name="Zhang X."/>
        </authorList>
    </citation>
    <scope>NUCLEOTIDE SEQUENCE [LARGE SCALE GENOMIC DNA]</scope>
    <source>
        <strain evidence="3 4">BP 5553</strain>
    </source>
</reference>
<dbReference type="OrthoDB" id="19232at2759"/>
<dbReference type="GeneID" id="43593841"/>
<comment type="caution">
    <text evidence="3">The sequence shown here is derived from an EMBL/GenBank/DDBJ whole genome shotgun (WGS) entry which is preliminary data.</text>
</comment>
<name>A0A370TZQ4_9HELO</name>
<dbReference type="PANTHER" id="PTHR47766">
    <property type="entry name" value="PROTEIN EFR3"/>
    <property type="match status" value="1"/>
</dbReference>
<dbReference type="GO" id="GO:0005886">
    <property type="term" value="C:plasma membrane"/>
    <property type="evidence" value="ECO:0007669"/>
    <property type="project" value="TreeGrafter"/>
</dbReference>
<evidence type="ECO:0000256" key="2">
    <source>
        <dbReference type="SAM" id="MobiDB-lite"/>
    </source>
</evidence>
<feature type="region of interest" description="Disordered" evidence="2">
    <location>
        <begin position="446"/>
        <end position="472"/>
    </location>
</feature>
<feature type="compositionally biased region" description="Basic and acidic residues" evidence="2">
    <location>
        <begin position="1034"/>
        <end position="1064"/>
    </location>
</feature>
<dbReference type="GO" id="GO:0072659">
    <property type="term" value="P:protein localization to plasma membrane"/>
    <property type="evidence" value="ECO:0007669"/>
    <property type="project" value="InterPro"/>
</dbReference>
<evidence type="ECO:0008006" key="5">
    <source>
        <dbReference type="Google" id="ProtNLM"/>
    </source>
</evidence>
<evidence type="ECO:0000256" key="1">
    <source>
        <dbReference type="ARBA" id="ARBA00010216"/>
    </source>
</evidence>
<accession>A0A370TZQ4</accession>